<feature type="region of interest" description="Disordered" evidence="1">
    <location>
        <begin position="88"/>
        <end position="231"/>
    </location>
</feature>
<dbReference type="EMBL" id="FZPH01000005">
    <property type="protein sequence ID" value="SNT40543.1"/>
    <property type="molecule type" value="Genomic_DNA"/>
</dbReference>
<protein>
    <submittedName>
        <fullName evidence="3">Uncharacterized protein</fullName>
    </submittedName>
</protein>
<keyword evidence="2" id="KW-0472">Membrane</keyword>
<evidence type="ECO:0000313" key="3">
    <source>
        <dbReference type="EMBL" id="SNT40543.1"/>
    </source>
</evidence>
<accession>A0A239MEC8</accession>
<reference evidence="3 4" key="1">
    <citation type="submission" date="2017-06" db="EMBL/GenBank/DDBJ databases">
        <authorList>
            <person name="Kim H.J."/>
            <person name="Triplett B.A."/>
        </authorList>
    </citation>
    <scope>NUCLEOTIDE SEQUENCE [LARGE SCALE GENOMIC DNA]</scope>
    <source>
        <strain evidence="3 4">CGMCC 4.5593</strain>
    </source>
</reference>
<feature type="compositionally biased region" description="Basic residues" evidence="1">
    <location>
        <begin position="221"/>
        <end position="231"/>
    </location>
</feature>
<feature type="transmembrane region" description="Helical" evidence="2">
    <location>
        <begin position="64"/>
        <end position="89"/>
    </location>
</feature>
<feature type="transmembrane region" description="Helical" evidence="2">
    <location>
        <begin position="37"/>
        <end position="58"/>
    </location>
</feature>
<keyword evidence="4" id="KW-1185">Reference proteome</keyword>
<keyword evidence="2" id="KW-0812">Transmembrane</keyword>
<evidence type="ECO:0000313" key="4">
    <source>
        <dbReference type="Proteomes" id="UP000198362"/>
    </source>
</evidence>
<gene>
    <name evidence="3" type="ORF">SAMN05421812_105350</name>
</gene>
<dbReference type="AlphaFoldDB" id="A0A239MEC8"/>
<evidence type="ECO:0000256" key="2">
    <source>
        <dbReference type="SAM" id="Phobius"/>
    </source>
</evidence>
<name>A0A239MEC8_9ACTN</name>
<proteinExistence type="predicted"/>
<organism evidence="3 4">
    <name type="scientific">Asanoa hainanensis</name>
    <dbReference type="NCBI Taxonomy" id="560556"/>
    <lineage>
        <taxon>Bacteria</taxon>
        <taxon>Bacillati</taxon>
        <taxon>Actinomycetota</taxon>
        <taxon>Actinomycetes</taxon>
        <taxon>Micromonosporales</taxon>
        <taxon>Micromonosporaceae</taxon>
        <taxon>Asanoa</taxon>
    </lineage>
</organism>
<keyword evidence="2" id="KW-1133">Transmembrane helix</keyword>
<feature type="compositionally biased region" description="Acidic residues" evidence="1">
    <location>
        <begin position="152"/>
        <end position="165"/>
    </location>
</feature>
<evidence type="ECO:0000256" key="1">
    <source>
        <dbReference type="SAM" id="MobiDB-lite"/>
    </source>
</evidence>
<sequence length="231" mass="24498">MMARRLAAQFAPAGGDSGRPFYARVLRLRHLNPSSTVCFVFLEGATAFAIILALAELIPMWGVVLLPICIAAMVKINDLVAGAAVRAAATRSGGGSTRRPMRPFRTIGRATVPGGAGTDNVGRVYRSTLPEAATQPDPATANTTGQSRPPAFDDDDDVWGDDPEPTEPHRRPHGGAIPAARPTSPAGAVNSPPVDLDHGKAARTTTAREWAADVFDTPTQRARHSATRRYE</sequence>
<dbReference type="Proteomes" id="UP000198362">
    <property type="component" value="Unassembled WGS sequence"/>
</dbReference>